<dbReference type="SUPFAM" id="SSF46894">
    <property type="entry name" value="C-terminal effector domain of the bipartite response regulators"/>
    <property type="match status" value="1"/>
</dbReference>
<dbReference type="EMBL" id="BAAAQN010000034">
    <property type="protein sequence ID" value="GAA2043111.1"/>
    <property type="molecule type" value="Genomic_DNA"/>
</dbReference>
<evidence type="ECO:0000259" key="3">
    <source>
        <dbReference type="PROSITE" id="PS50043"/>
    </source>
</evidence>
<proteinExistence type="predicted"/>
<accession>A0ABP5GAQ3</accession>
<dbReference type="PANTHER" id="PTHR16305">
    <property type="entry name" value="TESTICULAR SOLUBLE ADENYLYL CYCLASE"/>
    <property type="match status" value="1"/>
</dbReference>
<dbReference type="Pfam" id="PF13191">
    <property type="entry name" value="AAA_16"/>
    <property type="match status" value="1"/>
</dbReference>
<dbReference type="PROSITE" id="PS50043">
    <property type="entry name" value="HTH_LUXR_2"/>
    <property type="match status" value="1"/>
</dbReference>
<feature type="domain" description="HTH luxR-type" evidence="3">
    <location>
        <begin position="865"/>
        <end position="929"/>
    </location>
</feature>
<dbReference type="InterPro" id="IPR041664">
    <property type="entry name" value="AAA_16"/>
</dbReference>
<dbReference type="PRINTS" id="PR00038">
    <property type="entry name" value="HTHLUXR"/>
</dbReference>
<organism evidence="4 5">
    <name type="scientific">Catenulispora yoronensis</name>
    <dbReference type="NCBI Taxonomy" id="450799"/>
    <lineage>
        <taxon>Bacteria</taxon>
        <taxon>Bacillati</taxon>
        <taxon>Actinomycetota</taxon>
        <taxon>Actinomycetes</taxon>
        <taxon>Catenulisporales</taxon>
        <taxon>Catenulisporaceae</taxon>
        <taxon>Catenulispora</taxon>
    </lineage>
</organism>
<dbReference type="InterPro" id="IPR016032">
    <property type="entry name" value="Sig_transdc_resp-reg_C-effctor"/>
</dbReference>
<dbReference type="InterPro" id="IPR027417">
    <property type="entry name" value="P-loop_NTPase"/>
</dbReference>
<keyword evidence="1" id="KW-0547">Nucleotide-binding</keyword>
<evidence type="ECO:0000313" key="5">
    <source>
        <dbReference type="Proteomes" id="UP001500751"/>
    </source>
</evidence>
<dbReference type="Proteomes" id="UP001500751">
    <property type="component" value="Unassembled WGS sequence"/>
</dbReference>
<dbReference type="Gene3D" id="1.10.10.10">
    <property type="entry name" value="Winged helix-like DNA-binding domain superfamily/Winged helix DNA-binding domain"/>
    <property type="match status" value="1"/>
</dbReference>
<dbReference type="SMART" id="SM00421">
    <property type="entry name" value="HTH_LUXR"/>
    <property type="match status" value="1"/>
</dbReference>
<dbReference type="PROSITE" id="PS00622">
    <property type="entry name" value="HTH_LUXR_1"/>
    <property type="match status" value="1"/>
</dbReference>
<evidence type="ECO:0000256" key="1">
    <source>
        <dbReference type="ARBA" id="ARBA00022741"/>
    </source>
</evidence>
<comment type="caution">
    <text evidence="4">The sequence shown here is derived from an EMBL/GenBank/DDBJ whole genome shotgun (WGS) entry which is preliminary data.</text>
</comment>
<dbReference type="InterPro" id="IPR000792">
    <property type="entry name" value="Tscrpt_reg_LuxR_C"/>
</dbReference>
<dbReference type="SUPFAM" id="SSF52540">
    <property type="entry name" value="P-loop containing nucleoside triphosphate hydrolases"/>
    <property type="match status" value="1"/>
</dbReference>
<sequence>MSASTSTNYWRESHAPSADAELVGRDAESGELDRLLAELRAGRGGALVVRGEAGIGKTALLDSVRSVDGVRVLRVGGVEFETEFAFAALHQLCSPVLAGLENLPAPQLAALKSAFGMGGDGVPDRFRVGLAVLGLLSEAAASRPLLCVVDDAQWLDQASARTLAFTARRLQNEPVAFLFAVREPADQADQADQGDLAGLPEIRLTGLAEPDALRLLRSRIRVHMDGRVRDRILAEARGNPLALLELPRGADLAGGFAAPDAVPVSGKVEESFRARLRGLPSDARLLLLAAAAETTGDSVLLWRAAERFGISPSAATVAEETGLITFGLWVRFRHPLVRSAVYRDASLADRRAVHGALAEAMTDADEPDRRAWHRSQAATGPDADVADALELSASRAQARGGIAAAAAFLEAATQLTPEPARRAERALAAACAKRDAGAADTALDLLSVADAGPLDAAGRARSATLRARIAFDVARSDDAVAGLQRAADLTVSLDEAAGRDIFLEALAAAVFVGRFTEGPRLLETADRARAVLPAPEPARPLDLLLDGLTTQVASGFPEAAPLLRHVVDLYVKEEDDPFSPGEVWLACSVAMDLFEDAAWRTLADRQVRSSRSSGAVAALPVSLSYQALTHIHAGRFDDAAANVAEAYAIAAEIGAPGLDHVEVTLAAWRGEQRTAELARTARCGAVERGEGRLVTAIEFAQAVFFNSLGRYDDALAACRPSADLDEMGFHSCTPLEFVEAAVRSGRRELALPMVAMLTERTSANRTDWAAGVDLRCQALVAEGSTADDLYRAAIDSFERSEGRLHTARTRLLYGEWLRRSGSRQAARSVLREAYAALTEIGADGFAARAARELGVLGEPVGSRSARGGTGRLTAQEFQIARLVATGATSKEVGTQLFLSPRTVDAHLRSIFKKLDITSRRQLRDLPLTR</sequence>
<gene>
    <name evidence="4" type="ORF">GCM10009839_52740</name>
</gene>
<dbReference type="InterPro" id="IPR036388">
    <property type="entry name" value="WH-like_DNA-bd_sf"/>
</dbReference>
<dbReference type="CDD" id="cd06170">
    <property type="entry name" value="LuxR_C_like"/>
    <property type="match status" value="1"/>
</dbReference>
<keyword evidence="5" id="KW-1185">Reference proteome</keyword>
<protein>
    <submittedName>
        <fullName evidence="4">LuxR family transcriptional regulator</fullName>
    </submittedName>
</protein>
<evidence type="ECO:0000256" key="2">
    <source>
        <dbReference type="ARBA" id="ARBA00022840"/>
    </source>
</evidence>
<evidence type="ECO:0000313" key="4">
    <source>
        <dbReference type="EMBL" id="GAA2043111.1"/>
    </source>
</evidence>
<dbReference type="Pfam" id="PF00196">
    <property type="entry name" value="GerE"/>
    <property type="match status" value="1"/>
</dbReference>
<reference evidence="5" key="1">
    <citation type="journal article" date="2019" name="Int. J. Syst. Evol. Microbiol.">
        <title>The Global Catalogue of Microorganisms (GCM) 10K type strain sequencing project: providing services to taxonomists for standard genome sequencing and annotation.</title>
        <authorList>
            <consortium name="The Broad Institute Genomics Platform"/>
            <consortium name="The Broad Institute Genome Sequencing Center for Infectious Disease"/>
            <person name="Wu L."/>
            <person name="Ma J."/>
        </authorList>
    </citation>
    <scope>NUCLEOTIDE SEQUENCE [LARGE SCALE GENOMIC DNA]</scope>
    <source>
        <strain evidence="5">JCM 16014</strain>
    </source>
</reference>
<keyword evidence="2" id="KW-0067">ATP-binding</keyword>
<name>A0ABP5GAQ3_9ACTN</name>
<dbReference type="PANTHER" id="PTHR16305:SF35">
    <property type="entry name" value="TRANSCRIPTIONAL ACTIVATOR DOMAIN"/>
    <property type="match status" value="1"/>
</dbReference>